<dbReference type="Proteomes" id="UP000220353">
    <property type="component" value="Unassembled WGS sequence"/>
</dbReference>
<dbReference type="RefSeq" id="WP_097586519.1">
    <property type="nucleotide sequence ID" value="NZ_NWTC01000001.1"/>
</dbReference>
<sequence>MTGNSYQTLLALVSCLNGSIPKDINWDEVIDFANRSLTISSLAAAIRKLPASDNIPGDVCDYLSVLYERNAERNLRLLAQLKEAVCSLNRTGIQPVVMKGAAVLLAQGPEEIGARILADLDILVHPADIPVAVKALESIGYEMQFGGASGSWPGNPNFHLPAVLARPTDVGSIDLQCRPRGPASFSDIQWLYDNSRWMALDGGSVHVPSSFAQIIYLILHDQFQDGDYWRGLMDLRHLLDISTIARGSEIDWYALRLLFGAGYERNAADTQILTVGKLFEIREIERMSFGRLPHLQFARRRIQLERQFLRFPFTLLTLLTEISHYSSWDRFGGEPYPDRWQEAERKIRELRRVFRPRPLGKL</sequence>
<dbReference type="Pfam" id="PF14907">
    <property type="entry name" value="NTP_transf_5"/>
    <property type="match status" value="1"/>
</dbReference>
<comment type="caution">
    <text evidence="1">The sequence shown here is derived from an EMBL/GenBank/DDBJ whole genome shotgun (WGS) entry which is preliminary data.</text>
</comment>
<reference evidence="1 2" key="1">
    <citation type="submission" date="2017-09" db="EMBL/GenBank/DDBJ databases">
        <title>Comparative genomics of rhizobia isolated from Phaseolus vulgaris in China.</title>
        <authorList>
            <person name="Tong W."/>
        </authorList>
    </citation>
    <scope>NUCLEOTIDE SEQUENCE [LARGE SCALE GENOMIC DNA]</scope>
    <source>
        <strain evidence="1 2">PCH1</strain>
    </source>
</reference>
<protein>
    <recommendedName>
        <fullName evidence="3">Nucleotidyltransferase family protein</fullName>
    </recommendedName>
</protein>
<evidence type="ECO:0000313" key="1">
    <source>
        <dbReference type="EMBL" id="PDT50450.1"/>
    </source>
</evidence>
<dbReference type="AlphaFoldDB" id="A0A2A6M7B1"/>
<proteinExistence type="predicted"/>
<organism evidence="1 2">
    <name type="scientific">Rhizobium fredii</name>
    <name type="common">Sinorhizobium fredii</name>
    <dbReference type="NCBI Taxonomy" id="380"/>
    <lineage>
        <taxon>Bacteria</taxon>
        <taxon>Pseudomonadati</taxon>
        <taxon>Pseudomonadota</taxon>
        <taxon>Alphaproteobacteria</taxon>
        <taxon>Hyphomicrobiales</taxon>
        <taxon>Rhizobiaceae</taxon>
        <taxon>Sinorhizobium/Ensifer group</taxon>
        <taxon>Sinorhizobium</taxon>
    </lineage>
</organism>
<name>A0A2A6M7B1_RHIFR</name>
<accession>A0A2A6M7B1</accession>
<evidence type="ECO:0000313" key="2">
    <source>
        <dbReference type="Proteomes" id="UP000220353"/>
    </source>
</evidence>
<evidence type="ECO:0008006" key="3">
    <source>
        <dbReference type="Google" id="ProtNLM"/>
    </source>
</evidence>
<dbReference type="InterPro" id="IPR039498">
    <property type="entry name" value="NTP_transf_5"/>
</dbReference>
<gene>
    <name evidence="1" type="ORF">CO661_02170</name>
</gene>
<dbReference type="EMBL" id="NWTC01000001">
    <property type="protein sequence ID" value="PDT50450.1"/>
    <property type="molecule type" value="Genomic_DNA"/>
</dbReference>